<evidence type="ECO:0000313" key="2">
    <source>
        <dbReference type="Proteomes" id="UP000267027"/>
    </source>
</evidence>
<proteinExistence type="predicted"/>
<sequence>MHDSITMFFINDENKRSNRKNTHSSVVFREPVELPIWETNFKRLTYQNDNVELIINEKGELCRDLVDGPGDRIDDRLHTDHHHYVLLLFDEN</sequence>
<dbReference type="Proteomes" id="UP000267027">
    <property type="component" value="Unassembled WGS sequence"/>
</dbReference>
<dbReference type="EMBL" id="UYYA01005195">
    <property type="protein sequence ID" value="VDM64328.1"/>
    <property type="molecule type" value="Genomic_DNA"/>
</dbReference>
<reference evidence="1 2" key="2">
    <citation type="submission" date="2018-11" db="EMBL/GenBank/DDBJ databases">
        <authorList>
            <consortium name="Pathogen Informatics"/>
        </authorList>
    </citation>
    <scope>NUCLEOTIDE SEQUENCE [LARGE SCALE GENOMIC DNA]</scope>
    <source>
        <strain evidence="1 2">Costa Rica</strain>
    </source>
</reference>
<evidence type="ECO:0000313" key="3">
    <source>
        <dbReference type="WBParaSite" id="ACOC_0001274201-mRNA-1"/>
    </source>
</evidence>
<name>A0A158PMH2_ANGCS</name>
<dbReference type="OrthoDB" id="10580929at2759"/>
<keyword evidence="2" id="KW-1185">Reference proteome</keyword>
<protein>
    <submittedName>
        <fullName evidence="3">C2 domain-containing protein</fullName>
    </submittedName>
</protein>
<evidence type="ECO:0000313" key="1">
    <source>
        <dbReference type="EMBL" id="VDM64328.1"/>
    </source>
</evidence>
<accession>A0A158PMH2</accession>
<dbReference type="AlphaFoldDB" id="A0A158PMH2"/>
<reference evidence="3" key="1">
    <citation type="submission" date="2016-04" db="UniProtKB">
        <authorList>
            <consortium name="WormBaseParasite"/>
        </authorList>
    </citation>
    <scope>IDENTIFICATION</scope>
</reference>
<gene>
    <name evidence="1" type="ORF">ACOC_LOCUS12743</name>
</gene>
<organism evidence="3">
    <name type="scientific">Angiostrongylus costaricensis</name>
    <name type="common">Nematode worm</name>
    <dbReference type="NCBI Taxonomy" id="334426"/>
    <lineage>
        <taxon>Eukaryota</taxon>
        <taxon>Metazoa</taxon>
        <taxon>Ecdysozoa</taxon>
        <taxon>Nematoda</taxon>
        <taxon>Chromadorea</taxon>
        <taxon>Rhabditida</taxon>
        <taxon>Rhabditina</taxon>
        <taxon>Rhabditomorpha</taxon>
        <taxon>Strongyloidea</taxon>
        <taxon>Metastrongylidae</taxon>
        <taxon>Angiostrongylus</taxon>
    </lineage>
</organism>
<dbReference type="WBParaSite" id="ACOC_0001274201-mRNA-1">
    <property type="protein sequence ID" value="ACOC_0001274201-mRNA-1"/>
    <property type="gene ID" value="ACOC_0001274201"/>
</dbReference>